<protein>
    <recommendedName>
        <fullName evidence="4">Type IX secretion system membrane protein PorP/SprF</fullName>
    </recommendedName>
</protein>
<keyword evidence="1" id="KW-0732">Signal</keyword>
<proteinExistence type="predicted"/>
<comment type="caution">
    <text evidence="2">The sequence shown here is derived from an EMBL/GenBank/DDBJ whole genome shotgun (WGS) entry which is preliminary data.</text>
</comment>
<accession>A0A4R5USB6</accession>
<feature type="signal peptide" evidence="1">
    <location>
        <begin position="1"/>
        <end position="19"/>
    </location>
</feature>
<dbReference type="RefSeq" id="WP_133392027.1">
    <property type="nucleotide sequence ID" value="NZ_SMUW01000037.1"/>
</dbReference>
<evidence type="ECO:0000256" key="1">
    <source>
        <dbReference type="SAM" id="SignalP"/>
    </source>
</evidence>
<dbReference type="AlphaFoldDB" id="A0A4R5USB6"/>
<reference evidence="2 3" key="1">
    <citation type="submission" date="2019-03" db="EMBL/GenBank/DDBJ databases">
        <title>Algoriphagus aquimaris sp. nov., isolated form marine sediment in Pohang, Korea.</title>
        <authorList>
            <person name="Kim J."/>
            <person name="Yoon S.-H."/>
            <person name="Lee S.-S."/>
        </authorList>
    </citation>
    <scope>NUCLEOTIDE SEQUENCE [LARGE SCALE GENOMIC DNA]</scope>
    <source>
        <strain evidence="2 3">F21</strain>
    </source>
</reference>
<keyword evidence="3" id="KW-1185">Reference proteome</keyword>
<organism evidence="2 3">
    <name type="scientific">Algoriphagus formosus</name>
    <dbReference type="NCBI Taxonomy" id="2007308"/>
    <lineage>
        <taxon>Bacteria</taxon>
        <taxon>Pseudomonadati</taxon>
        <taxon>Bacteroidota</taxon>
        <taxon>Cytophagia</taxon>
        <taxon>Cytophagales</taxon>
        <taxon>Cyclobacteriaceae</taxon>
        <taxon>Algoriphagus</taxon>
    </lineage>
</organism>
<dbReference type="Proteomes" id="UP000295438">
    <property type="component" value="Unassembled WGS sequence"/>
</dbReference>
<evidence type="ECO:0008006" key="4">
    <source>
        <dbReference type="Google" id="ProtNLM"/>
    </source>
</evidence>
<evidence type="ECO:0000313" key="2">
    <source>
        <dbReference type="EMBL" id="TDK41999.1"/>
    </source>
</evidence>
<evidence type="ECO:0000313" key="3">
    <source>
        <dbReference type="Proteomes" id="UP000295438"/>
    </source>
</evidence>
<name>A0A4R5USB6_9BACT</name>
<gene>
    <name evidence="2" type="ORF">E1898_18660</name>
</gene>
<sequence>MKKVLTFILTWGIIQFAFAQNDPLTQTHGARMIALGNMRVHLPDTWSYFNNIGALDRATYTGIVVGYDHRYNLKELSTFSLAGSFRNNWGTFGAGISRFGGPLLNQQTLGVGYSNTLGISSFGIKLEWAQTQIEGFGSAGGLVVSIGGVTELSPSLFLGAHISNINRGKISPESESRLPTSVQLGLNYLPSESVCLLLEFEKDILQDPIVKAGIEYRLKEWVILRTGVNSQPAKIFAGFGIQKESYGFDYSYGNQSALGNTHHLSLFYRWND</sequence>
<dbReference type="EMBL" id="SMUW01000037">
    <property type="protein sequence ID" value="TDK41999.1"/>
    <property type="molecule type" value="Genomic_DNA"/>
</dbReference>
<feature type="chain" id="PRO_5020932250" description="Type IX secretion system membrane protein PorP/SprF" evidence="1">
    <location>
        <begin position="20"/>
        <end position="272"/>
    </location>
</feature>